<evidence type="ECO:0000313" key="2">
    <source>
        <dbReference type="EMBL" id="GBN67601.1"/>
    </source>
</evidence>
<organism evidence="2 3">
    <name type="scientific">Araneus ventricosus</name>
    <name type="common">Orbweaver spider</name>
    <name type="synonym">Epeira ventricosa</name>
    <dbReference type="NCBI Taxonomy" id="182803"/>
    <lineage>
        <taxon>Eukaryota</taxon>
        <taxon>Metazoa</taxon>
        <taxon>Ecdysozoa</taxon>
        <taxon>Arthropoda</taxon>
        <taxon>Chelicerata</taxon>
        <taxon>Arachnida</taxon>
        <taxon>Araneae</taxon>
        <taxon>Araneomorphae</taxon>
        <taxon>Entelegynae</taxon>
        <taxon>Araneoidea</taxon>
        <taxon>Araneidae</taxon>
        <taxon>Araneus</taxon>
    </lineage>
</organism>
<dbReference type="EMBL" id="BGPR01014996">
    <property type="protein sequence ID" value="GBN67601.1"/>
    <property type="molecule type" value="Genomic_DNA"/>
</dbReference>
<feature type="region of interest" description="Disordered" evidence="1">
    <location>
        <begin position="89"/>
        <end position="115"/>
    </location>
</feature>
<evidence type="ECO:0000256" key="1">
    <source>
        <dbReference type="SAM" id="MobiDB-lite"/>
    </source>
</evidence>
<keyword evidence="3" id="KW-1185">Reference proteome</keyword>
<evidence type="ECO:0000313" key="3">
    <source>
        <dbReference type="Proteomes" id="UP000499080"/>
    </source>
</evidence>
<proteinExistence type="predicted"/>
<name>A0A4Y2QWA9_ARAVE</name>
<sequence length="130" mass="14634">MTGPDFIRHCGIPDSKEGCGKVTISPPWAVRKDSRKPLPQANLAERFNPCHGNLCDNPLPLPTTRFPKPFRQAFSAIWDDSPHYERLMRPSPVLPGYDPSSEMGPKNHTTISVPTGETRTHLPIRRLLIR</sequence>
<dbReference type="AlphaFoldDB" id="A0A4Y2QWA9"/>
<comment type="caution">
    <text evidence="2">The sequence shown here is derived from an EMBL/GenBank/DDBJ whole genome shotgun (WGS) entry which is preliminary data.</text>
</comment>
<gene>
    <name evidence="2" type="ORF">AVEN_105655_1</name>
</gene>
<reference evidence="2 3" key="1">
    <citation type="journal article" date="2019" name="Sci. Rep.">
        <title>Orb-weaving spider Araneus ventricosus genome elucidates the spidroin gene catalogue.</title>
        <authorList>
            <person name="Kono N."/>
            <person name="Nakamura H."/>
            <person name="Ohtoshi R."/>
            <person name="Moran D.A.P."/>
            <person name="Shinohara A."/>
            <person name="Yoshida Y."/>
            <person name="Fujiwara M."/>
            <person name="Mori M."/>
            <person name="Tomita M."/>
            <person name="Arakawa K."/>
        </authorList>
    </citation>
    <scope>NUCLEOTIDE SEQUENCE [LARGE SCALE GENOMIC DNA]</scope>
</reference>
<protein>
    <submittedName>
        <fullName evidence="2">Uncharacterized protein</fullName>
    </submittedName>
</protein>
<accession>A0A4Y2QWA9</accession>
<dbReference type="Proteomes" id="UP000499080">
    <property type="component" value="Unassembled WGS sequence"/>
</dbReference>